<evidence type="ECO:0000256" key="1">
    <source>
        <dbReference type="SAM" id="MobiDB-lite"/>
    </source>
</evidence>
<proteinExistence type="predicted"/>
<protein>
    <submittedName>
        <fullName evidence="2">Uncharacterized protein</fullName>
    </submittedName>
</protein>
<organism evidence="2 3">
    <name type="scientific">Brenthis ino</name>
    <name type="common">lesser marbled fritillary</name>
    <dbReference type="NCBI Taxonomy" id="405034"/>
    <lineage>
        <taxon>Eukaryota</taxon>
        <taxon>Metazoa</taxon>
        <taxon>Ecdysozoa</taxon>
        <taxon>Arthropoda</taxon>
        <taxon>Hexapoda</taxon>
        <taxon>Insecta</taxon>
        <taxon>Pterygota</taxon>
        <taxon>Neoptera</taxon>
        <taxon>Endopterygota</taxon>
        <taxon>Lepidoptera</taxon>
        <taxon>Glossata</taxon>
        <taxon>Ditrysia</taxon>
        <taxon>Papilionoidea</taxon>
        <taxon>Nymphalidae</taxon>
        <taxon>Heliconiinae</taxon>
        <taxon>Argynnini</taxon>
        <taxon>Brenthis</taxon>
    </lineage>
</organism>
<evidence type="ECO:0000313" key="2">
    <source>
        <dbReference type="EMBL" id="CAH0730699.1"/>
    </source>
</evidence>
<accession>A0A8J9V5R1</accession>
<dbReference type="Proteomes" id="UP000838878">
    <property type="component" value="Chromosome 8"/>
</dbReference>
<evidence type="ECO:0000313" key="3">
    <source>
        <dbReference type="Proteomes" id="UP000838878"/>
    </source>
</evidence>
<sequence>MFANLRKRKRFVGGPQPQFMQVAPGMQGMPMQGGQTSIQETIRAPGARGMRGMGLGTGLAMGAAGLAAGGAVGYGAAGGFDHLFGSSGSPGGGNEGENQGSEVETSHNEASSANADGYSIDDEQHQTHHHGNGFSNK</sequence>
<dbReference type="EMBL" id="OV170228">
    <property type="protein sequence ID" value="CAH0730699.1"/>
    <property type="molecule type" value="Genomic_DNA"/>
</dbReference>
<feature type="non-terminal residue" evidence="2">
    <location>
        <position position="137"/>
    </location>
</feature>
<dbReference type="AlphaFoldDB" id="A0A8J9V5R1"/>
<gene>
    <name evidence="2" type="ORF">BINO364_LOCUS15654</name>
</gene>
<keyword evidence="3" id="KW-1185">Reference proteome</keyword>
<reference evidence="2" key="1">
    <citation type="submission" date="2021-12" db="EMBL/GenBank/DDBJ databases">
        <authorList>
            <person name="Martin H S."/>
        </authorList>
    </citation>
    <scope>NUCLEOTIDE SEQUENCE</scope>
</reference>
<name>A0A8J9V5R1_9NEOP</name>
<feature type="region of interest" description="Disordered" evidence="1">
    <location>
        <begin position="82"/>
        <end position="137"/>
    </location>
</feature>